<sequence length="339" mass="37237">MAQPFIFSQLPPELLLNIFEHAAVGDMKTARQLTLVSSWIRHWIEPLLYHTVVLSTAPALRSFVYALEQKPSQFAHHVKNLGIFALGPMESIEHVLHACTAVDSLACGFTLANTAQLQTPHPETSDHAPDFPKEQHLLGIACRDGWDTSAVSPAVTHLRVHLPSQPNAVAPFARPYPGTEDALGWGVLSSLQALTHLAVVYRPSQAYPTKSLFTDLQHLILPRQSEDEAKPKPNQRPRLQLILVQVVGLASSQRVAVERLNSEALMAGGSSLKIVAERAPSSATVQWEESVRSGKSVWQDAEGVVKERVAKEAARREAGKQSTPKTCERDHTLISTTVY</sequence>
<organism evidence="2 3">
    <name type="scientific">Cerrena zonata</name>
    <dbReference type="NCBI Taxonomy" id="2478898"/>
    <lineage>
        <taxon>Eukaryota</taxon>
        <taxon>Fungi</taxon>
        <taxon>Dikarya</taxon>
        <taxon>Basidiomycota</taxon>
        <taxon>Agaricomycotina</taxon>
        <taxon>Agaricomycetes</taxon>
        <taxon>Polyporales</taxon>
        <taxon>Cerrenaceae</taxon>
        <taxon>Cerrena</taxon>
    </lineage>
</organism>
<name>A0AAW0GJB3_9APHY</name>
<evidence type="ECO:0000256" key="1">
    <source>
        <dbReference type="SAM" id="MobiDB-lite"/>
    </source>
</evidence>
<reference evidence="2 3" key="1">
    <citation type="submission" date="2022-09" db="EMBL/GenBank/DDBJ databases">
        <authorList>
            <person name="Palmer J.M."/>
        </authorList>
    </citation>
    <scope>NUCLEOTIDE SEQUENCE [LARGE SCALE GENOMIC DNA]</scope>
    <source>
        <strain evidence="2 3">DSM 7382</strain>
    </source>
</reference>
<evidence type="ECO:0008006" key="4">
    <source>
        <dbReference type="Google" id="ProtNLM"/>
    </source>
</evidence>
<gene>
    <name evidence="2" type="ORF">QCA50_004374</name>
</gene>
<proteinExistence type="predicted"/>
<comment type="caution">
    <text evidence="2">The sequence shown here is derived from an EMBL/GenBank/DDBJ whole genome shotgun (WGS) entry which is preliminary data.</text>
</comment>
<accession>A0AAW0GJB3</accession>
<evidence type="ECO:0000313" key="3">
    <source>
        <dbReference type="Proteomes" id="UP001385951"/>
    </source>
</evidence>
<keyword evidence="3" id="KW-1185">Reference proteome</keyword>
<dbReference type="EMBL" id="JASBNA010000004">
    <property type="protein sequence ID" value="KAK7692741.1"/>
    <property type="molecule type" value="Genomic_DNA"/>
</dbReference>
<dbReference type="AlphaFoldDB" id="A0AAW0GJB3"/>
<dbReference type="Proteomes" id="UP001385951">
    <property type="component" value="Unassembled WGS sequence"/>
</dbReference>
<protein>
    <recommendedName>
        <fullName evidence="4">F-box domain-containing protein</fullName>
    </recommendedName>
</protein>
<evidence type="ECO:0000313" key="2">
    <source>
        <dbReference type="EMBL" id="KAK7692741.1"/>
    </source>
</evidence>
<feature type="region of interest" description="Disordered" evidence="1">
    <location>
        <begin position="312"/>
        <end position="339"/>
    </location>
</feature>